<dbReference type="Gene3D" id="3.90.1720.10">
    <property type="entry name" value="endopeptidase domain like (from Nostoc punctiforme)"/>
    <property type="match status" value="1"/>
</dbReference>
<gene>
    <name evidence="2" type="ORF">STHERMO_1906</name>
</gene>
<reference evidence="2 3" key="1">
    <citation type="submission" date="2020-06" db="EMBL/GenBank/DDBJ databases">
        <authorList>
            <person name="Chuat V."/>
        </authorList>
    </citation>
    <scope>NUCLEOTIDE SEQUENCE [LARGE SCALE GENOMIC DNA]</scope>
    <source>
        <strain evidence="2">STH_CIRM_1046</strain>
    </source>
</reference>
<evidence type="ECO:0000313" key="2">
    <source>
        <dbReference type="EMBL" id="CAD0157315.1"/>
    </source>
</evidence>
<protein>
    <recommendedName>
        <fullName evidence="1">Peptidase C51 domain-containing protein</fullName>
    </recommendedName>
</protein>
<accession>A0AAN2D974</accession>
<organism evidence="2 3">
    <name type="scientific">Streptococcus thermophilus</name>
    <dbReference type="NCBI Taxonomy" id="1308"/>
    <lineage>
        <taxon>Bacteria</taxon>
        <taxon>Bacillati</taxon>
        <taxon>Bacillota</taxon>
        <taxon>Bacilli</taxon>
        <taxon>Lactobacillales</taxon>
        <taxon>Streptococcaceae</taxon>
        <taxon>Streptococcus</taxon>
    </lineage>
</organism>
<dbReference type="InterPro" id="IPR009148">
    <property type="entry name" value="PcsB-like"/>
</dbReference>
<dbReference type="InterPro" id="IPR007921">
    <property type="entry name" value="CHAP_dom"/>
</dbReference>
<dbReference type="PROSITE" id="PS50911">
    <property type="entry name" value="CHAP"/>
    <property type="match status" value="1"/>
</dbReference>
<dbReference type="SUPFAM" id="SSF54001">
    <property type="entry name" value="Cysteine proteinases"/>
    <property type="match status" value="1"/>
</dbReference>
<proteinExistence type="predicted"/>
<dbReference type="Proteomes" id="UP000509120">
    <property type="component" value="Chromosome"/>
</dbReference>
<feature type="domain" description="Peptidase C51" evidence="1">
    <location>
        <begin position="51"/>
        <end position="126"/>
    </location>
</feature>
<name>A0AAN2D974_STRTR</name>
<sequence length="126" mass="13544">MGDLFFSIASQYSVATYQLAAENGMTIWSRLVLGGTSDVSGTATADEDISEIFYSEVTVTDTDIDSMWNCYLVGQCTWGVKEITLWGSNWWCNGGDWAGSAASQGYAVGSISAARSIVCWTDDGGY</sequence>
<dbReference type="EMBL" id="LR822030">
    <property type="protein sequence ID" value="CAD0157315.1"/>
    <property type="molecule type" value="Genomic_DNA"/>
</dbReference>
<dbReference type="PRINTS" id="PR01852">
    <property type="entry name" value="SIBAPROTEIN"/>
</dbReference>
<evidence type="ECO:0000313" key="3">
    <source>
        <dbReference type="Proteomes" id="UP000509120"/>
    </source>
</evidence>
<dbReference type="InterPro" id="IPR038765">
    <property type="entry name" value="Papain-like_cys_pep_sf"/>
</dbReference>
<dbReference type="AlphaFoldDB" id="A0AAN2D974"/>
<evidence type="ECO:0000259" key="1">
    <source>
        <dbReference type="PROSITE" id="PS50911"/>
    </source>
</evidence>